<evidence type="ECO:0000256" key="1">
    <source>
        <dbReference type="SAM" id="MobiDB-lite"/>
    </source>
</evidence>
<reference evidence="2" key="2">
    <citation type="submission" date="2021-03" db="UniProtKB">
        <authorList>
            <consortium name="EnsemblPlants"/>
        </authorList>
    </citation>
    <scope>IDENTIFICATION</scope>
</reference>
<accession>A0A803MN41</accession>
<reference evidence="2" key="1">
    <citation type="journal article" date="2017" name="Nature">
        <title>The genome of Chenopodium quinoa.</title>
        <authorList>
            <person name="Jarvis D.E."/>
            <person name="Ho Y.S."/>
            <person name="Lightfoot D.J."/>
            <person name="Schmoeckel S.M."/>
            <person name="Li B."/>
            <person name="Borm T.J.A."/>
            <person name="Ohyanagi H."/>
            <person name="Mineta K."/>
            <person name="Michell C.T."/>
            <person name="Saber N."/>
            <person name="Kharbatia N.M."/>
            <person name="Rupper R.R."/>
            <person name="Sharp A.R."/>
            <person name="Dally N."/>
            <person name="Boughton B.A."/>
            <person name="Woo Y.H."/>
            <person name="Gao G."/>
            <person name="Schijlen E.G.W.M."/>
            <person name="Guo X."/>
            <person name="Momin A.A."/>
            <person name="Negrao S."/>
            <person name="Al-Babili S."/>
            <person name="Gehring C."/>
            <person name="Roessner U."/>
            <person name="Jung C."/>
            <person name="Murphy K."/>
            <person name="Arold S.T."/>
            <person name="Gojobori T."/>
            <person name="van der Linden C.G."/>
            <person name="van Loo E.N."/>
            <person name="Jellen E.N."/>
            <person name="Maughan P.J."/>
            <person name="Tester M."/>
        </authorList>
    </citation>
    <scope>NUCLEOTIDE SEQUENCE [LARGE SCALE GENOMIC DNA]</scope>
    <source>
        <strain evidence="2">cv. PI 614886</strain>
    </source>
</reference>
<name>A0A803MN41_CHEQI</name>
<feature type="region of interest" description="Disordered" evidence="1">
    <location>
        <begin position="1"/>
        <end position="92"/>
    </location>
</feature>
<evidence type="ECO:0000313" key="3">
    <source>
        <dbReference type="Proteomes" id="UP000596660"/>
    </source>
</evidence>
<feature type="compositionally biased region" description="Low complexity" evidence="1">
    <location>
        <begin position="34"/>
        <end position="50"/>
    </location>
</feature>
<dbReference type="Gramene" id="AUR62032692-RA">
    <property type="protein sequence ID" value="AUR62032692-RA:cds"/>
    <property type="gene ID" value="AUR62032692"/>
</dbReference>
<feature type="compositionally biased region" description="Polar residues" evidence="1">
    <location>
        <begin position="1"/>
        <end position="11"/>
    </location>
</feature>
<proteinExistence type="predicted"/>
<keyword evidence="3" id="KW-1185">Reference proteome</keyword>
<sequence length="381" mass="43181">MPGSKRTSYQPQAAYDVPPLEAETSRKPGRRQVGSSSSEPEPENPNSSSGSDREEDKSHVHESAVNSILQDEELNGDDEVNQGDVVNADDQDSLVDLMEQVTKKEGLDEGYNSEVDTAEHRHPIDVDAKSKISTTKINEVWRKLSIEKDYCRHAKRLYRLPDGNLHWIKRDCQSEGWWSIYTAPRKFTVNRKLSSCKGWQDKFFFMRVPDDYPLRRTFFNPHSHFDSIADRGLGIQERKAFDYFGIEEIEFDDDSVEIVPKVWVPNVKYILGNSPLSHIGIEKLDRKILGLSADGKRVLKHCPPSPKPAYDTLATFCNRSSSRSRNPKRKAERMADDNAKRGTSRHIVSLANRRGGMTGAFSLRGEDELAAKKTKRDDGAT</sequence>
<dbReference type="AlphaFoldDB" id="A0A803MN41"/>
<protein>
    <submittedName>
        <fullName evidence="2">Uncharacterized protein</fullName>
    </submittedName>
</protein>
<dbReference type="Proteomes" id="UP000596660">
    <property type="component" value="Unplaced"/>
</dbReference>
<evidence type="ECO:0000313" key="2">
    <source>
        <dbReference type="EnsemblPlants" id="AUR62032692-RA:cds"/>
    </source>
</evidence>
<dbReference type="EnsemblPlants" id="AUR62032692-RA">
    <property type="protein sequence ID" value="AUR62032692-RA:cds"/>
    <property type="gene ID" value="AUR62032692"/>
</dbReference>
<feature type="compositionally biased region" description="Acidic residues" evidence="1">
    <location>
        <begin position="70"/>
        <end position="92"/>
    </location>
</feature>
<feature type="compositionally biased region" description="Basic and acidic residues" evidence="1">
    <location>
        <begin position="51"/>
        <end position="62"/>
    </location>
</feature>
<organism evidence="2 3">
    <name type="scientific">Chenopodium quinoa</name>
    <name type="common">Quinoa</name>
    <dbReference type="NCBI Taxonomy" id="63459"/>
    <lineage>
        <taxon>Eukaryota</taxon>
        <taxon>Viridiplantae</taxon>
        <taxon>Streptophyta</taxon>
        <taxon>Embryophyta</taxon>
        <taxon>Tracheophyta</taxon>
        <taxon>Spermatophyta</taxon>
        <taxon>Magnoliopsida</taxon>
        <taxon>eudicotyledons</taxon>
        <taxon>Gunneridae</taxon>
        <taxon>Pentapetalae</taxon>
        <taxon>Caryophyllales</taxon>
        <taxon>Chenopodiaceae</taxon>
        <taxon>Chenopodioideae</taxon>
        <taxon>Atripliceae</taxon>
        <taxon>Chenopodium</taxon>
    </lineage>
</organism>
<feature type="region of interest" description="Disordered" evidence="1">
    <location>
        <begin position="319"/>
        <end position="346"/>
    </location>
</feature>